<evidence type="ECO:0000256" key="5">
    <source>
        <dbReference type="RuleBase" id="RU363019"/>
    </source>
</evidence>
<evidence type="ECO:0000256" key="4">
    <source>
        <dbReference type="ARBA" id="ARBA00023235"/>
    </source>
</evidence>
<evidence type="ECO:0000256" key="2">
    <source>
        <dbReference type="ARBA" id="ARBA00002388"/>
    </source>
</evidence>
<comment type="caution">
    <text evidence="8">The sequence shown here is derived from an EMBL/GenBank/DDBJ whole genome shotgun (WGS) entry which is preliminary data.</text>
</comment>
<gene>
    <name evidence="8" type="ORF">FE782_07645</name>
</gene>
<protein>
    <recommendedName>
        <fullName evidence="5">Peptidyl-prolyl cis-trans isomerase</fullName>
        <shortName evidence="5">PPIase</shortName>
        <ecNumber evidence="5">5.2.1.8</ecNumber>
    </recommendedName>
</protein>
<comment type="function">
    <text evidence="2 5">PPIases accelerate the folding of proteins. It catalyzes the cis-trans isomerization of proline imidic peptide bonds in oligopeptides.</text>
</comment>
<name>A0A5R9GFQ8_9BACL</name>
<dbReference type="Pfam" id="PF00160">
    <property type="entry name" value="Pro_isomerase"/>
    <property type="match status" value="1"/>
</dbReference>
<reference evidence="8 9" key="1">
    <citation type="submission" date="2019-05" db="EMBL/GenBank/DDBJ databases">
        <authorList>
            <person name="Narsing Rao M.P."/>
            <person name="Li W.J."/>
        </authorList>
    </citation>
    <scope>NUCLEOTIDE SEQUENCE [LARGE SCALE GENOMIC DNA]</scope>
    <source>
        <strain evidence="8 9">SYSU_K30003</strain>
    </source>
</reference>
<dbReference type="PROSITE" id="PS51257">
    <property type="entry name" value="PROKAR_LIPOPROTEIN"/>
    <property type="match status" value="1"/>
</dbReference>
<dbReference type="PRINTS" id="PR00153">
    <property type="entry name" value="CSAPPISMRASE"/>
</dbReference>
<dbReference type="Proteomes" id="UP000309676">
    <property type="component" value="Unassembled WGS sequence"/>
</dbReference>
<keyword evidence="4 5" id="KW-0413">Isomerase</keyword>
<dbReference type="PANTHER" id="PTHR45625:SF4">
    <property type="entry name" value="PEPTIDYLPROLYL ISOMERASE DOMAIN AND WD REPEAT-CONTAINING PROTEIN 1"/>
    <property type="match status" value="1"/>
</dbReference>
<dbReference type="SUPFAM" id="SSF50891">
    <property type="entry name" value="Cyclophilin-like"/>
    <property type="match status" value="1"/>
</dbReference>
<evidence type="ECO:0000313" key="9">
    <source>
        <dbReference type="Proteomes" id="UP000309676"/>
    </source>
</evidence>
<feature type="chain" id="PRO_5039762426" description="Peptidyl-prolyl cis-trans isomerase" evidence="5">
    <location>
        <begin position="19"/>
        <end position="210"/>
    </location>
</feature>
<keyword evidence="3 5" id="KW-0697">Rotamase</keyword>
<comment type="similarity">
    <text evidence="5">Belongs to the cyclophilin-type PPIase family.</text>
</comment>
<dbReference type="AlphaFoldDB" id="A0A5R9GFQ8"/>
<dbReference type="InterPro" id="IPR029000">
    <property type="entry name" value="Cyclophilin-like_dom_sf"/>
</dbReference>
<dbReference type="GO" id="GO:0003755">
    <property type="term" value="F:peptidyl-prolyl cis-trans isomerase activity"/>
    <property type="evidence" value="ECO:0007669"/>
    <property type="project" value="UniProtKB-UniRule"/>
</dbReference>
<evidence type="ECO:0000313" key="8">
    <source>
        <dbReference type="EMBL" id="TLS53226.1"/>
    </source>
</evidence>
<sequence>MKKWVRAALILTTAAAMSAGCGTQPAQEQGSGGGERQTSFDKAPEMQIDEAKSYEAVVKTSKGEFTIELFAKDAPVTVNSFVFLSRQKYYEGIVFHRIVPDYIIQTGDPTGTGRGGPGYSFEDELGGPHEYGPGIVAMANAGANTNGSQFFICTGEWSKKLNEIPNYTIFGRIKDGMDTVLAIGATPVGGMNNDTPQEKITIESITIHES</sequence>
<evidence type="ECO:0000256" key="3">
    <source>
        <dbReference type="ARBA" id="ARBA00023110"/>
    </source>
</evidence>
<evidence type="ECO:0000256" key="6">
    <source>
        <dbReference type="SAM" id="MobiDB-lite"/>
    </source>
</evidence>
<feature type="region of interest" description="Disordered" evidence="6">
    <location>
        <begin position="21"/>
        <end position="40"/>
    </location>
</feature>
<dbReference type="EC" id="5.2.1.8" evidence="5"/>
<dbReference type="Gene3D" id="2.40.100.10">
    <property type="entry name" value="Cyclophilin-like"/>
    <property type="match status" value="1"/>
</dbReference>
<feature type="domain" description="PPIase cyclophilin-type" evidence="7">
    <location>
        <begin position="63"/>
        <end position="207"/>
    </location>
</feature>
<proteinExistence type="inferred from homology"/>
<dbReference type="InterPro" id="IPR002130">
    <property type="entry name" value="Cyclophilin-type_PPIase_dom"/>
</dbReference>
<organism evidence="8 9">
    <name type="scientific">Paenibacillus antri</name>
    <dbReference type="NCBI Taxonomy" id="2582848"/>
    <lineage>
        <taxon>Bacteria</taxon>
        <taxon>Bacillati</taxon>
        <taxon>Bacillota</taxon>
        <taxon>Bacilli</taxon>
        <taxon>Bacillales</taxon>
        <taxon>Paenibacillaceae</taxon>
        <taxon>Paenibacillus</taxon>
    </lineage>
</organism>
<feature type="signal peptide" evidence="5">
    <location>
        <begin position="1"/>
        <end position="18"/>
    </location>
</feature>
<accession>A0A5R9GFQ8</accession>
<keyword evidence="9" id="KW-1185">Reference proteome</keyword>
<dbReference type="PROSITE" id="PS50072">
    <property type="entry name" value="CSA_PPIASE_2"/>
    <property type="match status" value="1"/>
</dbReference>
<dbReference type="InterPro" id="IPR044666">
    <property type="entry name" value="Cyclophilin_A-like"/>
</dbReference>
<evidence type="ECO:0000259" key="7">
    <source>
        <dbReference type="PROSITE" id="PS50072"/>
    </source>
</evidence>
<comment type="catalytic activity">
    <reaction evidence="1 5">
        <text>[protein]-peptidylproline (omega=180) = [protein]-peptidylproline (omega=0)</text>
        <dbReference type="Rhea" id="RHEA:16237"/>
        <dbReference type="Rhea" id="RHEA-COMP:10747"/>
        <dbReference type="Rhea" id="RHEA-COMP:10748"/>
        <dbReference type="ChEBI" id="CHEBI:83833"/>
        <dbReference type="ChEBI" id="CHEBI:83834"/>
        <dbReference type="EC" id="5.2.1.8"/>
    </reaction>
</comment>
<dbReference type="OrthoDB" id="9807797at2"/>
<dbReference type="CDD" id="cd00317">
    <property type="entry name" value="cyclophilin"/>
    <property type="match status" value="1"/>
</dbReference>
<dbReference type="EMBL" id="VCIW01000003">
    <property type="protein sequence ID" value="TLS53226.1"/>
    <property type="molecule type" value="Genomic_DNA"/>
</dbReference>
<dbReference type="PANTHER" id="PTHR45625">
    <property type="entry name" value="PEPTIDYL-PROLYL CIS-TRANS ISOMERASE-RELATED"/>
    <property type="match status" value="1"/>
</dbReference>
<dbReference type="RefSeq" id="WP_138193467.1">
    <property type="nucleotide sequence ID" value="NZ_VCIW01000003.1"/>
</dbReference>
<keyword evidence="5" id="KW-0732">Signal</keyword>
<evidence type="ECO:0000256" key="1">
    <source>
        <dbReference type="ARBA" id="ARBA00000971"/>
    </source>
</evidence>